<proteinExistence type="predicted"/>
<reference evidence="2 3" key="1">
    <citation type="submission" date="2016-10" db="EMBL/GenBank/DDBJ databases">
        <authorList>
            <person name="de Groot N.N."/>
        </authorList>
    </citation>
    <scope>NUCLEOTIDE SEQUENCE [LARGE SCALE GENOMIC DNA]</scope>
    <source>
        <strain evidence="2 3">DSM 26000</strain>
    </source>
</reference>
<dbReference type="RefSeq" id="WP_090079563.1">
    <property type="nucleotide sequence ID" value="NZ_FOQT01000002.1"/>
</dbReference>
<protein>
    <recommendedName>
        <fullName evidence="1">AbiJ N-terminal domain-containing protein</fullName>
    </recommendedName>
</protein>
<dbReference type="STRING" id="1125876.SAMN05443292_1593"/>
<organism evidence="2 3">
    <name type="scientific">Halpernia frigidisoli</name>
    <dbReference type="NCBI Taxonomy" id="1125876"/>
    <lineage>
        <taxon>Bacteria</taxon>
        <taxon>Pseudomonadati</taxon>
        <taxon>Bacteroidota</taxon>
        <taxon>Flavobacteriia</taxon>
        <taxon>Flavobacteriales</taxon>
        <taxon>Weeksellaceae</taxon>
        <taxon>Chryseobacterium group</taxon>
        <taxon>Halpernia</taxon>
    </lineage>
</organism>
<keyword evidence="3" id="KW-1185">Reference proteome</keyword>
<dbReference type="InterPro" id="IPR040508">
    <property type="entry name" value="AbiJ_NTD5"/>
</dbReference>
<dbReference type="AlphaFoldDB" id="A0A1I3FS77"/>
<accession>A0A1I3FS77</accession>
<dbReference type="Pfam" id="PF18865">
    <property type="entry name" value="AbiJ_NTD5"/>
    <property type="match status" value="1"/>
</dbReference>
<dbReference type="Proteomes" id="UP000198931">
    <property type="component" value="Unassembled WGS sequence"/>
</dbReference>
<dbReference type="EMBL" id="FOQT01000002">
    <property type="protein sequence ID" value="SFI14070.1"/>
    <property type="molecule type" value="Genomic_DNA"/>
</dbReference>
<gene>
    <name evidence="2" type="ORF">SAMN05443292_1593</name>
</gene>
<name>A0A1I3FS77_9FLAO</name>
<evidence type="ECO:0000259" key="1">
    <source>
        <dbReference type="Pfam" id="PF18865"/>
    </source>
</evidence>
<sequence length="252" mass="28998">MDKTQGKELLEIKNIILKQFGQSEWLELGFYLGCNDIIENHPRLLRSLSFGDEDYEGNVLTVLDEIIKLDTNNFKEIKIYLSEKFSNPQVSEYISTAHTEVPKKMMTFSPQVFSIPTKSQNDKLVTVMLPFSQQGTFNAVKNACDNLGLECKKADDIWENTTFIQDIFELIFTSKVMIADFTGKNPNVFYEVGIAHTLGKTVIPITQSINDIPSDLKHHRALVYHPIEQGYKELTNEIDKRLRTLFPEKELW</sequence>
<dbReference type="Gene3D" id="3.40.50.450">
    <property type="match status" value="1"/>
</dbReference>
<evidence type="ECO:0000313" key="3">
    <source>
        <dbReference type="Proteomes" id="UP000198931"/>
    </source>
</evidence>
<dbReference type="SUPFAM" id="SSF52309">
    <property type="entry name" value="N-(deoxy)ribosyltransferase-like"/>
    <property type="match status" value="1"/>
</dbReference>
<evidence type="ECO:0000313" key="2">
    <source>
        <dbReference type="EMBL" id="SFI14070.1"/>
    </source>
</evidence>
<dbReference type="OrthoDB" id="9816036at2"/>
<feature type="domain" description="AbiJ N-terminal" evidence="1">
    <location>
        <begin position="1"/>
        <end position="92"/>
    </location>
</feature>